<organism evidence="1">
    <name type="scientific">Desulfofervidus auxilii</name>
    <dbReference type="NCBI Taxonomy" id="1621989"/>
    <lineage>
        <taxon>Bacteria</taxon>
        <taxon>Pseudomonadati</taxon>
        <taxon>Thermodesulfobacteriota</taxon>
        <taxon>Candidatus Desulfofervidia</taxon>
        <taxon>Candidatus Desulfofervidales</taxon>
        <taxon>Candidatus Desulfofervidaceae</taxon>
        <taxon>Candidatus Desulfofervidus</taxon>
    </lineage>
</organism>
<proteinExistence type="predicted"/>
<dbReference type="AlphaFoldDB" id="A0A7C0Y515"/>
<gene>
    <name evidence="1" type="ORF">ENG63_03075</name>
</gene>
<name>A0A7C0Y515_DESA2</name>
<protein>
    <submittedName>
        <fullName evidence="1">Uncharacterized protein</fullName>
    </submittedName>
</protein>
<reference evidence="1" key="1">
    <citation type="journal article" date="2020" name="mSystems">
        <title>Genome- and Community-Level Interaction Insights into Carbon Utilization and Element Cycling Functions of Hydrothermarchaeota in Hydrothermal Sediment.</title>
        <authorList>
            <person name="Zhou Z."/>
            <person name="Liu Y."/>
            <person name="Xu W."/>
            <person name="Pan J."/>
            <person name="Luo Z.H."/>
            <person name="Li M."/>
        </authorList>
    </citation>
    <scope>NUCLEOTIDE SEQUENCE [LARGE SCALE GENOMIC DNA]</scope>
    <source>
        <strain evidence="1">HyVt-233</strain>
    </source>
</reference>
<sequence length="77" mass="9351">MPEYILFNDRIKLVKEYYEKLELPDDKSLHKFLFIHLLRFCDFLAQGQTIGYYSYKLIKTKKPNIEFRTSTKILKKS</sequence>
<accession>A0A7C0Y515</accession>
<comment type="caution">
    <text evidence="1">The sequence shown here is derived from an EMBL/GenBank/DDBJ whole genome shotgun (WGS) entry which is preliminary data.</text>
</comment>
<evidence type="ECO:0000313" key="1">
    <source>
        <dbReference type="EMBL" id="HDD43829.1"/>
    </source>
</evidence>
<dbReference type="Proteomes" id="UP000886289">
    <property type="component" value="Unassembled WGS sequence"/>
</dbReference>
<dbReference type="EMBL" id="DRBS01000119">
    <property type="protein sequence ID" value="HDD43829.1"/>
    <property type="molecule type" value="Genomic_DNA"/>
</dbReference>